<feature type="domain" description="2-cysteine adaptor" evidence="2">
    <location>
        <begin position="70"/>
        <end position="90"/>
    </location>
</feature>
<feature type="domain" description="2-cysteine adaptor" evidence="2">
    <location>
        <begin position="38"/>
        <end position="58"/>
    </location>
</feature>
<protein>
    <recommendedName>
        <fullName evidence="2">2-cysteine adaptor domain-containing protein</fullName>
    </recommendedName>
</protein>
<proteinExistence type="predicted"/>
<evidence type="ECO:0000313" key="3">
    <source>
        <dbReference type="EMBL" id="QBK85399.1"/>
    </source>
</evidence>
<dbReference type="InterPro" id="IPR014901">
    <property type="entry name" value="2-cysteine_adaptor"/>
</dbReference>
<dbReference type="Pfam" id="PF08793">
    <property type="entry name" value="2C_adapt"/>
    <property type="match status" value="2"/>
</dbReference>
<gene>
    <name evidence="3" type="ORF">LCIVAC01_02080</name>
</gene>
<organism evidence="3">
    <name type="scientific">Iridovirus LCIVAC01</name>
    <dbReference type="NCBI Taxonomy" id="2506607"/>
    <lineage>
        <taxon>Viruses</taxon>
        <taxon>Varidnaviria</taxon>
        <taxon>Bamfordvirae</taxon>
        <taxon>Nucleocytoviricota</taxon>
        <taxon>Megaviricetes</taxon>
        <taxon>Pimascovirales</taxon>
        <taxon>Pimascovirales incertae sedis</taxon>
        <taxon>Iridoviridae</taxon>
    </lineage>
</organism>
<dbReference type="EMBL" id="MK500325">
    <property type="protein sequence ID" value="QBK85399.1"/>
    <property type="molecule type" value="Genomic_DNA"/>
</dbReference>
<reference evidence="3" key="1">
    <citation type="journal article" date="2019" name="MBio">
        <title>Virus Genomes from Deep Sea Sediments Expand the Ocean Megavirome and Support Independent Origins of Viral Gigantism.</title>
        <authorList>
            <person name="Backstrom D."/>
            <person name="Yutin N."/>
            <person name="Jorgensen S.L."/>
            <person name="Dharamshi J."/>
            <person name="Homa F."/>
            <person name="Zaremba-Niedwiedzka K."/>
            <person name="Spang A."/>
            <person name="Wolf Y.I."/>
            <person name="Koonin E.V."/>
            <person name="Ettema T.J."/>
        </authorList>
    </citation>
    <scope>NUCLEOTIDE SEQUENCE</scope>
</reference>
<evidence type="ECO:0000256" key="1">
    <source>
        <dbReference type="SAM" id="MobiDB-lite"/>
    </source>
</evidence>
<evidence type="ECO:0000259" key="2">
    <source>
        <dbReference type="Pfam" id="PF08793"/>
    </source>
</evidence>
<accession>A0A481YQQ0</accession>
<sequence>MLKSKNRKRGRKHSRKRGRKHKSRVKIRKSCKIGEQIINPKTGRCIKIGGPTWKKLQKSKVTCKTGKQIINPKTGRCIKIGGPTWKKLQKSKVSRKVSRRKSKVSRKVSRRKSKIKKEEELEEIDIQEEIKIEKEFYKLANEQLEYVGEYIDGEIYTKEDFGEDLIMMVSDLELPYMPSLIPIGIKLFHTTKGKIMYDPDFKEWSDRVRNEFLDVKLKKYLD</sequence>
<name>A0A481YQQ0_9VIRU</name>
<feature type="region of interest" description="Disordered" evidence="1">
    <location>
        <begin position="1"/>
        <end position="27"/>
    </location>
</feature>